<accession>A0AAV8SQU2</accession>
<evidence type="ECO:0000313" key="3">
    <source>
        <dbReference type="Proteomes" id="UP001159364"/>
    </source>
</evidence>
<dbReference type="EMBL" id="JAIWQS010000009">
    <property type="protein sequence ID" value="KAJ8754646.1"/>
    <property type="molecule type" value="Genomic_DNA"/>
</dbReference>
<name>A0AAV8SQU2_9ROSI</name>
<evidence type="ECO:0000256" key="1">
    <source>
        <dbReference type="SAM" id="MobiDB-lite"/>
    </source>
</evidence>
<dbReference type="AlphaFoldDB" id="A0AAV8SQU2"/>
<gene>
    <name evidence="2" type="ORF">K2173_010737</name>
</gene>
<proteinExistence type="predicted"/>
<dbReference type="Proteomes" id="UP001159364">
    <property type="component" value="Linkage Group LG09"/>
</dbReference>
<keyword evidence="3" id="KW-1185">Reference proteome</keyword>
<feature type="region of interest" description="Disordered" evidence="1">
    <location>
        <begin position="22"/>
        <end position="54"/>
    </location>
</feature>
<protein>
    <submittedName>
        <fullName evidence="2">Uncharacterized protein</fullName>
    </submittedName>
</protein>
<evidence type="ECO:0000313" key="2">
    <source>
        <dbReference type="EMBL" id="KAJ8754646.1"/>
    </source>
</evidence>
<sequence length="132" mass="14401">MDTAAKHLMRCGTSCSSNLHREVHEPGRRLSEETWSPMKRRDPRRTPTRALGGSAALMASEWKPTLRSIYENDVGTDHDEAKRVVKRKVTVGGSSGHCGGAGRLPGYFDDYNSGGNLYATVISSFSAATFVI</sequence>
<feature type="compositionally biased region" description="Basic and acidic residues" evidence="1">
    <location>
        <begin position="22"/>
        <end position="32"/>
    </location>
</feature>
<comment type="caution">
    <text evidence="2">The sequence shown here is derived from an EMBL/GenBank/DDBJ whole genome shotgun (WGS) entry which is preliminary data.</text>
</comment>
<organism evidence="2 3">
    <name type="scientific">Erythroxylum novogranatense</name>
    <dbReference type="NCBI Taxonomy" id="1862640"/>
    <lineage>
        <taxon>Eukaryota</taxon>
        <taxon>Viridiplantae</taxon>
        <taxon>Streptophyta</taxon>
        <taxon>Embryophyta</taxon>
        <taxon>Tracheophyta</taxon>
        <taxon>Spermatophyta</taxon>
        <taxon>Magnoliopsida</taxon>
        <taxon>eudicotyledons</taxon>
        <taxon>Gunneridae</taxon>
        <taxon>Pentapetalae</taxon>
        <taxon>rosids</taxon>
        <taxon>fabids</taxon>
        <taxon>Malpighiales</taxon>
        <taxon>Erythroxylaceae</taxon>
        <taxon>Erythroxylum</taxon>
    </lineage>
</organism>
<reference evidence="2 3" key="1">
    <citation type="submission" date="2021-09" db="EMBL/GenBank/DDBJ databases">
        <title>Genomic insights and catalytic innovation underlie evolution of tropane alkaloids biosynthesis.</title>
        <authorList>
            <person name="Wang Y.-J."/>
            <person name="Tian T."/>
            <person name="Huang J.-P."/>
            <person name="Huang S.-X."/>
        </authorList>
    </citation>
    <scope>NUCLEOTIDE SEQUENCE [LARGE SCALE GENOMIC DNA]</scope>
    <source>
        <strain evidence="2">KIB-2018</strain>
        <tissue evidence="2">Leaf</tissue>
    </source>
</reference>